<evidence type="ECO:0000313" key="6">
    <source>
        <dbReference type="Proteomes" id="UP000321638"/>
    </source>
</evidence>
<dbReference type="PROSITE" id="PS01117">
    <property type="entry name" value="HTH_MARR_1"/>
    <property type="match status" value="1"/>
</dbReference>
<keyword evidence="2" id="KW-0238">DNA-binding</keyword>
<evidence type="ECO:0000256" key="2">
    <source>
        <dbReference type="ARBA" id="ARBA00023125"/>
    </source>
</evidence>
<dbReference type="RefSeq" id="WP_147847835.1">
    <property type="nucleotide sequence ID" value="NZ_VDUZ01000016.1"/>
</dbReference>
<proteinExistence type="predicted"/>
<evidence type="ECO:0000259" key="4">
    <source>
        <dbReference type="PROSITE" id="PS50995"/>
    </source>
</evidence>
<keyword evidence="3" id="KW-0804">Transcription</keyword>
<accession>A0A5C8PL99</accession>
<comment type="caution">
    <text evidence="5">The sequence shown here is derived from an EMBL/GenBank/DDBJ whole genome shotgun (WGS) entry which is preliminary data.</text>
</comment>
<dbReference type="Pfam" id="PF01047">
    <property type="entry name" value="MarR"/>
    <property type="match status" value="1"/>
</dbReference>
<dbReference type="GO" id="GO:0003677">
    <property type="term" value="F:DNA binding"/>
    <property type="evidence" value="ECO:0007669"/>
    <property type="project" value="UniProtKB-KW"/>
</dbReference>
<dbReference type="InterPro" id="IPR023187">
    <property type="entry name" value="Tscrpt_reg_MarR-type_CS"/>
</dbReference>
<dbReference type="Gene3D" id="1.10.10.10">
    <property type="entry name" value="Winged helix-like DNA-binding domain superfamily/Winged helix DNA-binding domain"/>
    <property type="match status" value="1"/>
</dbReference>
<dbReference type="InterPro" id="IPR036388">
    <property type="entry name" value="WH-like_DNA-bd_sf"/>
</dbReference>
<keyword evidence="1" id="KW-0805">Transcription regulation</keyword>
<dbReference type="PROSITE" id="PS50995">
    <property type="entry name" value="HTH_MARR_2"/>
    <property type="match status" value="1"/>
</dbReference>
<dbReference type="OrthoDB" id="5974674at2"/>
<evidence type="ECO:0000313" key="5">
    <source>
        <dbReference type="EMBL" id="TXL74794.1"/>
    </source>
</evidence>
<evidence type="ECO:0000256" key="3">
    <source>
        <dbReference type="ARBA" id="ARBA00023163"/>
    </source>
</evidence>
<dbReference type="PANTHER" id="PTHR42756">
    <property type="entry name" value="TRANSCRIPTIONAL REGULATOR, MARR"/>
    <property type="match status" value="1"/>
</dbReference>
<reference evidence="5 6" key="1">
    <citation type="submission" date="2019-06" db="EMBL/GenBank/DDBJ databases">
        <title>New taxonomy in bacterial strain CC-CFT640, isolated from vineyard.</title>
        <authorList>
            <person name="Lin S.-Y."/>
            <person name="Tsai C.-F."/>
            <person name="Young C.-C."/>
        </authorList>
    </citation>
    <scope>NUCLEOTIDE SEQUENCE [LARGE SCALE GENOMIC DNA]</scope>
    <source>
        <strain evidence="5 6">CC-CFT640</strain>
    </source>
</reference>
<dbReference type="Proteomes" id="UP000321638">
    <property type="component" value="Unassembled WGS sequence"/>
</dbReference>
<dbReference type="SUPFAM" id="SSF46785">
    <property type="entry name" value="Winged helix' DNA-binding domain"/>
    <property type="match status" value="1"/>
</dbReference>
<dbReference type="InterPro" id="IPR036390">
    <property type="entry name" value="WH_DNA-bd_sf"/>
</dbReference>
<keyword evidence="6" id="KW-1185">Reference proteome</keyword>
<gene>
    <name evidence="5" type="ORF">FHP25_15375</name>
</gene>
<feature type="domain" description="HTH marR-type" evidence="4">
    <location>
        <begin position="6"/>
        <end position="138"/>
    </location>
</feature>
<dbReference type="GO" id="GO:0003700">
    <property type="term" value="F:DNA-binding transcription factor activity"/>
    <property type="evidence" value="ECO:0007669"/>
    <property type="project" value="InterPro"/>
</dbReference>
<dbReference type="InterPro" id="IPR000835">
    <property type="entry name" value="HTH_MarR-typ"/>
</dbReference>
<sequence>MKPDDDAYIGYLVSDVARLMRTVFDRRVRKLGLTRSQWLLLSRLHRRPGASQTELAEMLEVEKASAGRMVDRMERNGWVVRRADAADRRVKRIHLTREAERVHARMWVVAQATVDDALANLTAAERTQLARLMGRAKARLLALANGDAASATPSRRRTP</sequence>
<dbReference type="AlphaFoldDB" id="A0A5C8PL99"/>
<dbReference type="PRINTS" id="PR00598">
    <property type="entry name" value="HTHMARR"/>
</dbReference>
<evidence type="ECO:0000256" key="1">
    <source>
        <dbReference type="ARBA" id="ARBA00023015"/>
    </source>
</evidence>
<protein>
    <submittedName>
        <fullName evidence="5">MarR family transcriptional regulator</fullName>
    </submittedName>
</protein>
<dbReference type="PANTHER" id="PTHR42756:SF1">
    <property type="entry name" value="TRANSCRIPTIONAL REPRESSOR OF EMRAB OPERON"/>
    <property type="match status" value="1"/>
</dbReference>
<name>A0A5C8PL99_9HYPH</name>
<organism evidence="5 6">
    <name type="scientific">Vineibacter terrae</name>
    <dbReference type="NCBI Taxonomy" id="2586908"/>
    <lineage>
        <taxon>Bacteria</taxon>
        <taxon>Pseudomonadati</taxon>
        <taxon>Pseudomonadota</taxon>
        <taxon>Alphaproteobacteria</taxon>
        <taxon>Hyphomicrobiales</taxon>
        <taxon>Vineibacter</taxon>
    </lineage>
</organism>
<dbReference type="SMART" id="SM00347">
    <property type="entry name" value="HTH_MARR"/>
    <property type="match status" value="1"/>
</dbReference>
<dbReference type="EMBL" id="VDUZ01000016">
    <property type="protein sequence ID" value="TXL74794.1"/>
    <property type="molecule type" value="Genomic_DNA"/>
</dbReference>